<evidence type="ECO:0000313" key="3">
    <source>
        <dbReference type="Proteomes" id="UP000190626"/>
    </source>
</evidence>
<accession>A0A1V4HQH1</accession>
<feature type="region of interest" description="Disordered" evidence="1">
    <location>
        <begin position="101"/>
        <end position="127"/>
    </location>
</feature>
<reference evidence="3" key="1">
    <citation type="submission" date="2016-07" db="EMBL/GenBank/DDBJ databases">
        <authorList>
            <person name="Florea S."/>
            <person name="Webb J.S."/>
            <person name="Jaromczyk J."/>
            <person name="Schardl C.L."/>
        </authorList>
    </citation>
    <scope>NUCLEOTIDE SEQUENCE [LARGE SCALE GENOMIC DNA]</scope>
    <source>
        <strain evidence="3">CY1</strain>
    </source>
</reference>
<name>A0A1V4HQH1_9BACL</name>
<dbReference type="AlphaFoldDB" id="A0A1V4HQH1"/>
<evidence type="ECO:0000256" key="1">
    <source>
        <dbReference type="SAM" id="MobiDB-lite"/>
    </source>
</evidence>
<feature type="region of interest" description="Disordered" evidence="1">
    <location>
        <begin position="60"/>
        <end position="87"/>
    </location>
</feature>
<evidence type="ECO:0000313" key="2">
    <source>
        <dbReference type="EMBL" id="OPH60460.1"/>
    </source>
</evidence>
<gene>
    <name evidence="2" type="ORF">BC351_18395</name>
</gene>
<comment type="caution">
    <text evidence="2">The sequence shown here is derived from an EMBL/GenBank/DDBJ whole genome shotgun (WGS) entry which is preliminary data.</text>
</comment>
<dbReference type="Proteomes" id="UP000190626">
    <property type="component" value="Unassembled WGS sequence"/>
</dbReference>
<organism evidence="2 3">
    <name type="scientific">Paenibacillus ferrarius</name>
    <dbReference type="NCBI Taxonomy" id="1469647"/>
    <lineage>
        <taxon>Bacteria</taxon>
        <taxon>Bacillati</taxon>
        <taxon>Bacillota</taxon>
        <taxon>Bacilli</taxon>
        <taxon>Bacillales</taxon>
        <taxon>Paenibacillaceae</taxon>
        <taxon>Paenibacillus</taxon>
    </lineage>
</organism>
<dbReference type="EMBL" id="MBTG01000004">
    <property type="protein sequence ID" value="OPH60460.1"/>
    <property type="molecule type" value="Genomic_DNA"/>
</dbReference>
<keyword evidence="3" id="KW-1185">Reference proteome</keyword>
<proteinExistence type="predicted"/>
<sequence length="149" mass="16034">MAPKALSFLRSKKCIKKEREKFKNVSFVIEQCFEGIHQKMGGGGDLAGYASTEEACAAVNKGQGEEQASRSMSVSSPKRGKERSAARSAFVKSRLSLAAARTRVLRSEESKPLPTATETPHAGPYAHKRLAAVDSTEQGACAFQTEPDS</sequence>
<protein>
    <submittedName>
        <fullName evidence="2">Uncharacterized protein</fullName>
    </submittedName>
</protein>